<dbReference type="AlphaFoldDB" id="A0A2C7AAF7"/>
<dbReference type="Pfam" id="PF12172">
    <property type="entry name" value="zf-ChsH2"/>
    <property type="match status" value="1"/>
</dbReference>
<dbReference type="Gene3D" id="6.10.30.10">
    <property type="match status" value="1"/>
</dbReference>
<dbReference type="PANTHER" id="PTHR34075:SF5">
    <property type="entry name" value="BLR3430 PROTEIN"/>
    <property type="match status" value="1"/>
</dbReference>
<sequence>MMSATGTYNKLVPEPTPHSAPYWEGLNRRKLLLQKCRGCGEIRHYPRPMCPSCHSMEVEWVEASGRGVIHSWTITHHAFHPGVREDLPYTLATVDLEEGVRMLAQLRGVPDDKLRIGLPVRVEFETVKDGLTLPYLVPGEPA</sequence>
<proteinExistence type="predicted"/>
<dbReference type="EMBL" id="PDNU01000027">
    <property type="protein sequence ID" value="PHK94385.1"/>
    <property type="molecule type" value="Genomic_DNA"/>
</dbReference>
<organism evidence="3 4">
    <name type="scientific">Teichococcus rhizosphaerae</name>
    <dbReference type="NCBI Taxonomy" id="1335062"/>
    <lineage>
        <taxon>Bacteria</taxon>
        <taxon>Pseudomonadati</taxon>
        <taxon>Pseudomonadota</taxon>
        <taxon>Alphaproteobacteria</taxon>
        <taxon>Acetobacterales</taxon>
        <taxon>Roseomonadaceae</taxon>
        <taxon>Roseomonas</taxon>
    </lineage>
</organism>
<feature type="domain" description="ChsH2 rubredoxin-like zinc ribbon" evidence="2">
    <location>
        <begin position="23"/>
        <end position="57"/>
    </location>
</feature>
<dbReference type="Proteomes" id="UP000223527">
    <property type="component" value="Unassembled WGS sequence"/>
</dbReference>
<evidence type="ECO:0000259" key="2">
    <source>
        <dbReference type="Pfam" id="PF12172"/>
    </source>
</evidence>
<dbReference type="Pfam" id="PF01796">
    <property type="entry name" value="OB_ChsH2_C"/>
    <property type="match status" value="1"/>
</dbReference>
<dbReference type="InterPro" id="IPR002878">
    <property type="entry name" value="ChsH2_C"/>
</dbReference>
<dbReference type="InterPro" id="IPR012340">
    <property type="entry name" value="NA-bd_OB-fold"/>
</dbReference>
<accession>A0A2C7AAF7</accession>
<gene>
    <name evidence="3" type="ORF">CR162_13950</name>
</gene>
<dbReference type="SUPFAM" id="SSF50249">
    <property type="entry name" value="Nucleic acid-binding proteins"/>
    <property type="match status" value="1"/>
</dbReference>
<evidence type="ECO:0008006" key="5">
    <source>
        <dbReference type="Google" id="ProtNLM"/>
    </source>
</evidence>
<dbReference type="PANTHER" id="PTHR34075">
    <property type="entry name" value="BLR3430 PROTEIN"/>
    <property type="match status" value="1"/>
</dbReference>
<evidence type="ECO:0000259" key="1">
    <source>
        <dbReference type="Pfam" id="PF01796"/>
    </source>
</evidence>
<dbReference type="OrthoDB" id="3182121at2"/>
<dbReference type="InterPro" id="IPR022002">
    <property type="entry name" value="ChsH2_Znr"/>
</dbReference>
<protein>
    <recommendedName>
        <fullName evidence="5">DNA-binding protein</fullName>
    </recommendedName>
</protein>
<reference evidence="3 4" key="1">
    <citation type="submission" date="2017-10" db="EMBL/GenBank/DDBJ databases">
        <authorList>
            <person name="Banno H."/>
            <person name="Chua N.-H."/>
        </authorList>
    </citation>
    <scope>NUCLEOTIDE SEQUENCE [LARGE SCALE GENOMIC DNA]</scope>
    <source>
        <strain evidence="3 4">YW11</strain>
    </source>
</reference>
<comment type="caution">
    <text evidence="3">The sequence shown here is derived from an EMBL/GenBank/DDBJ whole genome shotgun (WGS) entry which is preliminary data.</text>
</comment>
<feature type="domain" description="ChsH2 C-terminal OB-fold" evidence="1">
    <location>
        <begin position="60"/>
        <end position="125"/>
    </location>
</feature>
<evidence type="ECO:0000313" key="4">
    <source>
        <dbReference type="Proteomes" id="UP000223527"/>
    </source>
</evidence>
<dbReference type="InterPro" id="IPR052513">
    <property type="entry name" value="Thioester_dehydratase-like"/>
</dbReference>
<keyword evidence="4" id="KW-1185">Reference proteome</keyword>
<name>A0A2C7AAF7_9PROT</name>
<evidence type="ECO:0000313" key="3">
    <source>
        <dbReference type="EMBL" id="PHK94385.1"/>
    </source>
</evidence>